<organism evidence="2 3">
    <name type="scientific">Clostridium beijerinckii</name>
    <name type="common">Clostridium MP</name>
    <dbReference type="NCBI Taxonomy" id="1520"/>
    <lineage>
        <taxon>Bacteria</taxon>
        <taxon>Bacillati</taxon>
        <taxon>Bacillota</taxon>
        <taxon>Clostridia</taxon>
        <taxon>Eubacteriales</taxon>
        <taxon>Clostridiaceae</taxon>
        <taxon>Clostridium</taxon>
    </lineage>
</organism>
<name>A0A1S9N621_CLOBE</name>
<gene>
    <name evidence="2" type="ORF">CBEIBR21_13935</name>
</gene>
<accession>A0A1S9N621</accession>
<comment type="caution">
    <text evidence="2">The sequence shown here is derived from an EMBL/GenBank/DDBJ whole genome shotgun (WGS) entry which is preliminary data.</text>
</comment>
<sequence>MSSMDNIDSEDLLVLIDSLSTSLSKNKTTDEINLLGKFFLDVGRSLLAIASKKNNLSSTENASTSSESIPKNDSNSN</sequence>
<proteinExistence type="predicted"/>
<dbReference type="RefSeq" id="WP_008424004.1">
    <property type="nucleotide sequence ID" value="NZ_MWMH01000004.1"/>
</dbReference>
<dbReference type="AlphaFoldDB" id="A0A1S9N621"/>
<dbReference type="EMBL" id="MWMH01000004">
    <property type="protein sequence ID" value="OOP72910.1"/>
    <property type="molecule type" value="Genomic_DNA"/>
</dbReference>
<evidence type="ECO:0000313" key="3">
    <source>
        <dbReference type="Proteomes" id="UP000190959"/>
    </source>
</evidence>
<protein>
    <submittedName>
        <fullName evidence="2">Uncharacterized protein</fullName>
    </submittedName>
</protein>
<dbReference type="Proteomes" id="UP000190959">
    <property type="component" value="Unassembled WGS sequence"/>
</dbReference>
<feature type="region of interest" description="Disordered" evidence="1">
    <location>
        <begin position="55"/>
        <end position="77"/>
    </location>
</feature>
<evidence type="ECO:0000313" key="2">
    <source>
        <dbReference type="EMBL" id="OOP72910.1"/>
    </source>
</evidence>
<feature type="compositionally biased region" description="Low complexity" evidence="1">
    <location>
        <begin position="55"/>
        <end position="68"/>
    </location>
</feature>
<reference evidence="2 3" key="1">
    <citation type="submission" date="2017-02" db="EMBL/GenBank/DDBJ databases">
        <title>Genome sequence of Clostridium beijerinckii Br21.</title>
        <authorList>
            <person name="Fonseca B.C."/>
            <person name="Guazzaroni M.E."/>
            <person name="Riano-Pachon D.M."/>
            <person name="Reginatto V."/>
        </authorList>
    </citation>
    <scope>NUCLEOTIDE SEQUENCE [LARGE SCALE GENOMIC DNA]</scope>
    <source>
        <strain evidence="2 3">Br21</strain>
    </source>
</reference>
<evidence type="ECO:0000256" key="1">
    <source>
        <dbReference type="SAM" id="MobiDB-lite"/>
    </source>
</evidence>